<dbReference type="Proteomes" id="UP000079169">
    <property type="component" value="Unplaced"/>
</dbReference>
<dbReference type="AlphaFoldDB" id="A0A1S3DPT4"/>
<dbReference type="InterPro" id="IPR019333">
    <property type="entry name" value="INTS3_N"/>
</dbReference>
<comment type="function">
    <text evidence="2">Component of the integrator complex, a multiprotein complex that terminates RNA polymerase II (Pol II) transcription in the promoter-proximal region of genes. The integrator complex provides a quality checkpoint during transcription elongation by driving premature transcription termination of transcripts that are unfavorably configured for transcriptional elongation: the complex terminates transcription by (1) catalyzing dephosphorylation of the C-terminal domain (CTD) of Pol II subunit Polr2A/Rbp1 and Spt5, and (2) degrading the exiting nascent RNA transcript via endonuclease activity. The integrator complex is also involved in the 3'-end processing of the U7 snRNA, and also the spliceosomal snRNAs U1, U2, U4 and U5.</text>
</comment>
<dbReference type="PANTHER" id="PTHR13587">
    <property type="entry name" value="INTEGRATOR COMPLEX SUBUNIT 3"/>
    <property type="match status" value="1"/>
</dbReference>
<accession>A0A1S3DPT4</accession>
<evidence type="ECO:0000259" key="3">
    <source>
        <dbReference type="Pfam" id="PF10189"/>
    </source>
</evidence>
<evidence type="ECO:0000256" key="1">
    <source>
        <dbReference type="ARBA" id="ARBA00032741"/>
    </source>
</evidence>
<keyword evidence="4" id="KW-1185">Reference proteome</keyword>
<feature type="non-terminal residue" evidence="5">
    <location>
        <position position="154"/>
    </location>
</feature>
<sequence length="154" mass="17801">TGILQILQTRTSRRFLQSRLTPEMERKLVFLTSNVKFGLQKRYQDWFTKQYLSTTESQALRYDVIRFIVGVIHPTNELLCSDIIPRWAVIGWLLTSCTSPVVLANCKLALFYDWLCYDPEKDNIMNIEPAILLMSNSIPKHASITAGLLDFLCR</sequence>
<dbReference type="GeneID" id="103522299"/>
<evidence type="ECO:0000313" key="4">
    <source>
        <dbReference type="Proteomes" id="UP000079169"/>
    </source>
</evidence>
<protein>
    <recommendedName>
        <fullName evidence="1">SOSS complex subunit A homolog</fullName>
    </recommendedName>
</protein>
<dbReference type="STRING" id="121845.A0A1S3DPT4"/>
<dbReference type="PANTHER" id="PTHR13587:SF7">
    <property type="entry name" value="INTEGRATOR COMPLEX SUBUNIT 3"/>
    <property type="match status" value="1"/>
</dbReference>
<dbReference type="RefSeq" id="XP_008485624.1">
    <property type="nucleotide sequence ID" value="XM_008487402.1"/>
</dbReference>
<name>A0A1S3DPT4_DIACI</name>
<proteinExistence type="predicted"/>
<evidence type="ECO:0000313" key="5">
    <source>
        <dbReference type="RefSeq" id="XP_008485624.1"/>
    </source>
</evidence>
<dbReference type="InterPro" id="IPR045334">
    <property type="entry name" value="INTS3"/>
</dbReference>
<reference evidence="5" key="1">
    <citation type="submission" date="2025-08" db="UniProtKB">
        <authorList>
            <consortium name="RefSeq"/>
        </authorList>
    </citation>
    <scope>IDENTIFICATION</scope>
</reference>
<dbReference type="GO" id="GO:0005737">
    <property type="term" value="C:cytoplasm"/>
    <property type="evidence" value="ECO:0007669"/>
    <property type="project" value="TreeGrafter"/>
</dbReference>
<feature type="domain" description="Integrator complex subunit 3 N-terminal" evidence="3">
    <location>
        <begin position="1"/>
        <end position="154"/>
    </location>
</feature>
<dbReference type="PaxDb" id="121845-A0A1S3DPT4"/>
<dbReference type="KEGG" id="dci:103522299"/>
<dbReference type="Pfam" id="PF10189">
    <property type="entry name" value="Ints3_N"/>
    <property type="match status" value="1"/>
</dbReference>
<organism evidence="4 5">
    <name type="scientific">Diaphorina citri</name>
    <name type="common">Asian citrus psyllid</name>
    <dbReference type="NCBI Taxonomy" id="121845"/>
    <lineage>
        <taxon>Eukaryota</taxon>
        <taxon>Metazoa</taxon>
        <taxon>Ecdysozoa</taxon>
        <taxon>Arthropoda</taxon>
        <taxon>Hexapoda</taxon>
        <taxon>Insecta</taxon>
        <taxon>Pterygota</taxon>
        <taxon>Neoptera</taxon>
        <taxon>Paraneoptera</taxon>
        <taxon>Hemiptera</taxon>
        <taxon>Sternorrhyncha</taxon>
        <taxon>Psylloidea</taxon>
        <taxon>Psyllidae</taxon>
        <taxon>Diaphorininae</taxon>
        <taxon>Diaphorina</taxon>
    </lineage>
</organism>
<feature type="non-terminal residue" evidence="5">
    <location>
        <position position="1"/>
    </location>
</feature>
<gene>
    <name evidence="5" type="primary">LOC103522299</name>
</gene>
<evidence type="ECO:0000256" key="2">
    <source>
        <dbReference type="ARBA" id="ARBA00054331"/>
    </source>
</evidence>